<name>A0A1B0BUV4_9MUSC</name>
<accession>A0A1B0BUV4</accession>
<dbReference type="EnsemblMetazoa" id="GPPI041168-RA">
    <property type="protein sequence ID" value="GPPI041168-PA"/>
    <property type="gene ID" value="GPPI041168"/>
</dbReference>
<dbReference type="EMBL" id="JXJN01020930">
    <property type="status" value="NOT_ANNOTATED_CDS"/>
    <property type="molecule type" value="Genomic_DNA"/>
</dbReference>
<dbReference type="Gene3D" id="3.30.70.330">
    <property type="match status" value="1"/>
</dbReference>
<dbReference type="STRING" id="67801.A0A1B0BUV4"/>
<dbReference type="Proteomes" id="UP000092460">
    <property type="component" value="Unassembled WGS sequence"/>
</dbReference>
<dbReference type="SUPFAM" id="SSF54928">
    <property type="entry name" value="RNA-binding domain, RBD"/>
    <property type="match status" value="1"/>
</dbReference>
<organism evidence="1 2">
    <name type="scientific">Glossina palpalis gambiensis</name>
    <dbReference type="NCBI Taxonomy" id="67801"/>
    <lineage>
        <taxon>Eukaryota</taxon>
        <taxon>Metazoa</taxon>
        <taxon>Ecdysozoa</taxon>
        <taxon>Arthropoda</taxon>
        <taxon>Hexapoda</taxon>
        <taxon>Insecta</taxon>
        <taxon>Pterygota</taxon>
        <taxon>Neoptera</taxon>
        <taxon>Endopterygota</taxon>
        <taxon>Diptera</taxon>
        <taxon>Brachycera</taxon>
        <taxon>Muscomorpha</taxon>
        <taxon>Hippoboscoidea</taxon>
        <taxon>Glossinidae</taxon>
        <taxon>Glossina</taxon>
    </lineage>
</organism>
<reference evidence="2" key="1">
    <citation type="submission" date="2015-01" db="EMBL/GenBank/DDBJ databases">
        <authorList>
            <person name="Aksoy S."/>
            <person name="Warren W."/>
            <person name="Wilson R.K."/>
        </authorList>
    </citation>
    <scope>NUCLEOTIDE SEQUENCE [LARGE SCALE GENOMIC DNA]</scope>
    <source>
        <strain evidence="2">IAEA</strain>
    </source>
</reference>
<keyword evidence="2" id="KW-1185">Reference proteome</keyword>
<dbReference type="AlphaFoldDB" id="A0A1B0BUV4"/>
<evidence type="ECO:0008006" key="3">
    <source>
        <dbReference type="Google" id="ProtNLM"/>
    </source>
</evidence>
<sequence>MTEDEIRSLFSSLGEIVSVKLTRDKSQVKFTFLNSDVNASRVLADFYSPSASVRADSNRHYACENLTENGQTDRAKCLGMDTSVLLRKWKRHDRSPKVKK</sequence>
<dbReference type="InterPro" id="IPR035979">
    <property type="entry name" value="RBD_domain_sf"/>
</dbReference>
<dbReference type="InterPro" id="IPR012677">
    <property type="entry name" value="Nucleotide-bd_a/b_plait_sf"/>
</dbReference>
<evidence type="ECO:0000313" key="1">
    <source>
        <dbReference type="EnsemblMetazoa" id="GPPI041168-PA"/>
    </source>
</evidence>
<dbReference type="VEuPathDB" id="VectorBase:GPPI041168"/>
<proteinExistence type="predicted"/>
<protein>
    <recommendedName>
        <fullName evidence="3">RRM domain-containing protein</fullName>
    </recommendedName>
</protein>
<reference evidence="1" key="2">
    <citation type="submission" date="2020-05" db="UniProtKB">
        <authorList>
            <consortium name="EnsemblMetazoa"/>
        </authorList>
    </citation>
    <scope>IDENTIFICATION</scope>
    <source>
        <strain evidence="1">IAEA</strain>
    </source>
</reference>
<evidence type="ECO:0000313" key="2">
    <source>
        <dbReference type="Proteomes" id="UP000092460"/>
    </source>
</evidence>
<dbReference type="GO" id="GO:0003676">
    <property type="term" value="F:nucleic acid binding"/>
    <property type="evidence" value="ECO:0007669"/>
    <property type="project" value="InterPro"/>
</dbReference>